<protein>
    <submittedName>
        <fullName evidence="1">Uncharacterized protein</fullName>
    </submittedName>
</protein>
<keyword evidence="2" id="KW-1185">Reference proteome</keyword>
<evidence type="ECO:0000313" key="1">
    <source>
        <dbReference type="EMBL" id="PXZ06313.1"/>
    </source>
</evidence>
<dbReference type="AlphaFoldDB" id="A0A2V4E1B3"/>
<dbReference type="EMBL" id="QGLR01000012">
    <property type="protein sequence ID" value="PXZ06313.1"/>
    <property type="molecule type" value="Genomic_DNA"/>
</dbReference>
<evidence type="ECO:0000313" key="2">
    <source>
        <dbReference type="Proteomes" id="UP000247932"/>
    </source>
</evidence>
<name>A0A2V4E1B3_9GAMM</name>
<gene>
    <name evidence="1" type="ORF">DKK70_10055</name>
</gene>
<comment type="caution">
    <text evidence="1">The sequence shown here is derived from an EMBL/GenBank/DDBJ whole genome shotgun (WGS) entry which is preliminary data.</text>
</comment>
<accession>A0A2V4E1B3</accession>
<organism evidence="1 2">
    <name type="scientific">Gilliamella apicola</name>
    <dbReference type="NCBI Taxonomy" id="1196095"/>
    <lineage>
        <taxon>Bacteria</taxon>
        <taxon>Pseudomonadati</taxon>
        <taxon>Pseudomonadota</taxon>
        <taxon>Gammaproteobacteria</taxon>
        <taxon>Orbales</taxon>
        <taxon>Orbaceae</taxon>
        <taxon>Gilliamella</taxon>
    </lineage>
</organism>
<dbReference type="Proteomes" id="UP000247932">
    <property type="component" value="Unassembled WGS sequence"/>
</dbReference>
<reference evidence="1 2" key="1">
    <citation type="submission" date="2018-05" db="EMBL/GenBank/DDBJ databases">
        <title>Reference genomes for bee gut microbiota database.</title>
        <authorList>
            <person name="Ellegaard K.M."/>
        </authorList>
    </citation>
    <scope>NUCLEOTIDE SEQUENCE [LARGE SCALE GENOMIC DNA]</scope>
    <source>
        <strain evidence="1 2">ESL0182</strain>
    </source>
</reference>
<proteinExistence type="predicted"/>
<dbReference type="RefSeq" id="WP_110433879.1">
    <property type="nucleotide sequence ID" value="NZ_QGLR01000012.1"/>
</dbReference>
<sequence length="184" mass="21771">MKWFIISILVVGTLVSTFLIYVHESVSYDDVFLYDLKQRCSFATKERMVAPSSYKILELSLTSKKNWSQDRIDNYFSRNRIYSSLKEKYNDPKNFYNTTALVKFSSKNRMGVDLVGYSSCEYYIDNTREPRVDEIGEIDIDGHNYKKDSLDYIYAELTLNKHGIKYSLIDKIKTLMNIEFEYKR</sequence>